<comment type="caution">
    <text evidence="1">The sequence shown here is derived from an EMBL/GenBank/DDBJ whole genome shotgun (WGS) entry which is preliminary data.</text>
</comment>
<dbReference type="Pfam" id="PF12687">
    <property type="entry name" value="DUF3801"/>
    <property type="match status" value="1"/>
</dbReference>
<dbReference type="EMBL" id="SJDT01000009">
    <property type="protein sequence ID" value="TBW20771.1"/>
    <property type="molecule type" value="Genomic_DNA"/>
</dbReference>
<evidence type="ECO:0000313" key="2">
    <source>
        <dbReference type="Proteomes" id="UP000293036"/>
    </source>
</evidence>
<dbReference type="InterPro" id="IPR024234">
    <property type="entry name" value="DUF3801"/>
</dbReference>
<proteinExistence type="predicted"/>
<dbReference type="RefSeq" id="WP_131282405.1">
    <property type="nucleotide sequence ID" value="NZ_JBHSLR010000008.1"/>
</dbReference>
<dbReference type="OrthoDB" id="3268439at2"/>
<keyword evidence="2" id="KW-1185">Reference proteome</keyword>
<evidence type="ECO:0000313" key="1">
    <source>
        <dbReference type="EMBL" id="TBW20771.1"/>
    </source>
</evidence>
<sequence>MTIINIEQLAETIVTSASRGVVRVSAKVSSLGLRGLSQVMKISAQEVKKLPHVPGSPDHGKMTIKALQKKTGGDLHAQQLDQSLIKDIQKDLKKRGVDFAIERGHDGHTYIHFSGSDTDAMSHAIDQVRTKIDKKIEAKRKPQTRADVTKKIETIKIKKKTEQPKLENPAMRKGLSR</sequence>
<accession>A0A4Q9V043</accession>
<name>A0A4Q9V043_9ACTO</name>
<protein>
    <submittedName>
        <fullName evidence="1">PcfB family protein</fullName>
    </submittedName>
</protein>
<dbReference type="Proteomes" id="UP000293036">
    <property type="component" value="Unassembled WGS sequence"/>
</dbReference>
<gene>
    <name evidence="1" type="ORF">EZJ44_08280</name>
</gene>
<dbReference type="AlphaFoldDB" id="A0A4Q9V043"/>
<reference evidence="1 2" key="1">
    <citation type="submission" date="2019-02" db="EMBL/GenBank/DDBJ databases">
        <title>Arcanobacterium bovis sp. nov., isolated from the milk of a cow with mastitis.</title>
        <authorList>
            <person name="Sammra O."/>
            <person name="Foster G."/>
            <person name="Hassan A."/>
            <person name="Alssahen M."/>
            <person name="Laemmler C."/>
            <person name="Borowiak M."/>
            <person name="Malorny B."/>
            <person name="Abdulmawjood A."/>
        </authorList>
    </citation>
    <scope>NUCLEOTIDE SEQUENCE [LARGE SCALE GENOMIC DNA]</scope>
    <source>
        <strain evidence="1 2">C605018/01/1</strain>
    </source>
</reference>
<organism evidence="1 2">
    <name type="scientific">Arcanobacterium bovis</name>
    <dbReference type="NCBI Taxonomy" id="2529275"/>
    <lineage>
        <taxon>Bacteria</taxon>
        <taxon>Bacillati</taxon>
        <taxon>Actinomycetota</taxon>
        <taxon>Actinomycetes</taxon>
        <taxon>Actinomycetales</taxon>
        <taxon>Actinomycetaceae</taxon>
        <taxon>Arcanobacterium</taxon>
    </lineage>
</organism>